<sequence>MAIERRYVLLLFIAGVASRGMIKSLFGTTASMLLLLTIAGYYLYMKRQSDSIYDDIARMQAQAAAKLDAARGIGDGTVSAERWTARKTSFQLDEAEQRIITDRMHQYSRKMSGSRAERKKFLRKRPKHVPLSELDGEEAAAPSSDSRTQLPEAQQRKKMERIVEDAVDATLLE</sequence>
<reference evidence="3" key="1">
    <citation type="submission" date="2021-12" db="EMBL/GenBank/DDBJ databases">
        <title>Prjna785345.</title>
        <authorList>
            <person name="Rujirawat T."/>
            <person name="Krajaejun T."/>
        </authorList>
    </citation>
    <scope>NUCLEOTIDE SEQUENCE</scope>
    <source>
        <strain evidence="3">Pi057C3</strain>
    </source>
</reference>
<keyword evidence="2" id="KW-0472">Membrane</keyword>
<feature type="compositionally biased region" description="Polar residues" evidence="1">
    <location>
        <begin position="143"/>
        <end position="152"/>
    </location>
</feature>
<organism evidence="3 4">
    <name type="scientific">Pythium insidiosum</name>
    <name type="common">Pythiosis disease agent</name>
    <dbReference type="NCBI Taxonomy" id="114742"/>
    <lineage>
        <taxon>Eukaryota</taxon>
        <taxon>Sar</taxon>
        <taxon>Stramenopiles</taxon>
        <taxon>Oomycota</taxon>
        <taxon>Peronosporomycetes</taxon>
        <taxon>Pythiales</taxon>
        <taxon>Pythiaceae</taxon>
        <taxon>Pythium</taxon>
    </lineage>
</organism>
<evidence type="ECO:0000313" key="3">
    <source>
        <dbReference type="EMBL" id="KAJ0395845.1"/>
    </source>
</evidence>
<accession>A0AAD5LWJ5</accession>
<feature type="region of interest" description="Disordered" evidence="1">
    <location>
        <begin position="106"/>
        <end position="161"/>
    </location>
</feature>
<feature type="compositionally biased region" description="Basic residues" evidence="1">
    <location>
        <begin position="117"/>
        <end position="128"/>
    </location>
</feature>
<keyword evidence="4" id="KW-1185">Reference proteome</keyword>
<evidence type="ECO:0000256" key="2">
    <source>
        <dbReference type="SAM" id="Phobius"/>
    </source>
</evidence>
<evidence type="ECO:0000256" key="1">
    <source>
        <dbReference type="SAM" id="MobiDB-lite"/>
    </source>
</evidence>
<gene>
    <name evidence="3" type="ORF">P43SY_002262</name>
</gene>
<feature type="transmembrane region" description="Helical" evidence="2">
    <location>
        <begin position="29"/>
        <end position="45"/>
    </location>
</feature>
<keyword evidence="2" id="KW-1133">Transmembrane helix</keyword>
<evidence type="ECO:0000313" key="4">
    <source>
        <dbReference type="Proteomes" id="UP001209570"/>
    </source>
</evidence>
<keyword evidence="2" id="KW-0812">Transmembrane</keyword>
<evidence type="ECO:0008006" key="5">
    <source>
        <dbReference type="Google" id="ProtNLM"/>
    </source>
</evidence>
<comment type="caution">
    <text evidence="3">The sequence shown here is derived from an EMBL/GenBank/DDBJ whole genome shotgun (WGS) entry which is preliminary data.</text>
</comment>
<protein>
    <recommendedName>
        <fullName evidence="5">Transmembrane protein</fullName>
    </recommendedName>
</protein>
<dbReference type="EMBL" id="JAKCXM010000323">
    <property type="protein sequence ID" value="KAJ0395845.1"/>
    <property type="molecule type" value="Genomic_DNA"/>
</dbReference>
<name>A0AAD5LWJ5_PYTIN</name>
<dbReference type="Proteomes" id="UP001209570">
    <property type="component" value="Unassembled WGS sequence"/>
</dbReference>
<dbReference type="AlphaFoldDB" id="A0AAD5LWJ5"/>
<proteinExistence type="predicted"/>